<comment type="caution">
    <text evidence="5">The sequence shown here is derived from an EMBL/GenBank/DDBJ whole genome shotgun (WGS) entry which is preliminary data.</text>
</comment>
<organism evidence="5 6">
    <name type="scientific">Neoroseomonas alkaliterrae</name>
    <dbReference type="NCBI Taxonomy" id="1452450"/>
    <lineage>
        <taxon>Bacteria</taxon>
        <taxon>Pseudomonadati</taxon>
        <taxon>Pseudomonadota</taxon>
        <taxon>Alphaproteobacteria</taxon>
        <taxon>Acetobacterales</taxon>
        <taxon>Acetobacteraceae</taxon>
        <taxon>Neoroseomonas</taxon>
    </lineage>
</organism>
<reference evidence="5 6" key="1">
    <citation type="submission" date="2020-08" db="EMBL/GenBank/DDBJ databases">
        <title>Genomic Encyclopedia of Type Strains, Phase IV (KMG-IV): sequencing the most valuable type-strain genomes for metagenomic binning, comparative biology and taxonomic classification.</title>
        <authorList>
            <person name="Goeker M."/>
        </authorList>
    </citation>
    <scope>NUCLEOTIDE SEQUENCE [LARGE SCALE GENOMIC DNA]</scope>
    <source>
        <strain evidence="5 6">DSM 25895</strain>
    </source>
</reference>
<keyword evidence="1 5" id="KW-0489">Methyltransferase</keyword>
<dbReference type="Proteomes" id="UP000562254">
    <property type="component" value="Unassembled WGS sequence"/>
</dbReference>
<dbReference type="GO" id="GO:0032259">
    <property type="term" value="P:methylation"/>
    <property type="evidence" value="ECO:0007669"/>
    <property type="project" value="UniProtKB-KW"/>
</dbReference>
<dbReference type="Gene3D" id="3.40.50.150">
    <property type="entry name" value="Vaccinia Virus protein VP39"/>
    <property type="match status" value="1"/>
</dbReference>
<dbReference type="PANTHER" id="PTHR43861">
    <property type="entry name" value="TRANS-ACONITATE 2-METHYLTRANSFERASE-RELATED"/>
    <property type="match status" value="1"/>
</dbReference>
<evidence type="ECO:0000259" key="4">
    <source>
        <dbReference type="Pfam" id="PF13649"/>
    </source>
</evidence>
<feature type="region of interest" description="Disordered" evidence="3">
    <location>
        <begin position="1"/>
        <end position="22"/>
    </location>
</feature>
<dbReference type="SUPFAM" id="SSF53335">
    <property type="entry name" value="S-adenosyl-L-methionine-dependent methyltransferases"/>
    <property type="match status" value="1"/>
</dbReference>
<evidence type="ECO:0000256" key="1">
    <source>
        <dbReference type="ARBA" id="ARBA00022603"/>
    </source>
</evidence>
<protein>
    <submittedName>
        <fullName evidence="5">SAM-dependent methyltransferase</fullName>
    </submittedName>
</protein>
<dbReference type="PANTHER" id="PTHR43861:SF1">
    <property type="entry name" value="TRANS-ACONITATE 2-METHYLTRANSFERASE"/>
    <property type="match status" value="1"/>
</dbReference>
<dbReference type="EMBL" id="JACIJE010000026">
    <property type="protein sequence ID" value="MBB5691916.1"/>
    <property type="molecule type" value="Genomic_DNA"/>
</dbReference>
<evidence type="ECO:0000256" key="2">
    <source>
        <dbReference type="ARBA" id="ARBA00022679"/>
    </source>
</evidence>
<dbReference type="Pfam" id="PF13649">
    <property type="entry name" value="Methyltransf_25"/>
    <property type="match status" value="1"/>
</dbReference>
<keyword evidence="6" id="KW-1185">Reference proteome</keyword>
<feature type="domain" description="Methyltransferase" evidence="4">
    <location>
        <begin position="76"/>
        <end position="164"/>
    </location>
</feature>
<proteinExistence type="predicted"/>
<evidence type="ECO:0000256" key="3">
    <source>
        <dbReference type="SAM" id="MobiDB-lite"/>
    </source>
</evidence>
<name>A0A840XVJ2_9PROT</name>
<evidence type="ECO:0000313" key="5">
    <source>
        <dbReference type="EMBL" id="MBB5691916.1"/>
    </source>
</evidence>
<dbReference type="GO" id="GO:0008168">
    <property type="term" value="F:methyltransferase activity"/>
    <property type="evidence" value="ECO:0007669"/>
    <property type="project" value="UniProtKB-KW"/>
</dbReference>
<dbReference type="CDD" id="cd02440">
    <property type="entry name" value="AdoMet_MTases"/>
    <property type="match status" value="1"/>
</dbReference>
<dbReference type="RefSeq" id="WP_184487281.1">
    <property type="nucleotide sequence ID" value="NZ_JACIJE010000026.1"/>
</dbReference>
<sequence>MRRSVPPVSGLTGESCSRQPAAMPKAALREAVRRSYDAVAADYAERLGDELAHKPFDCARLRDLATRVGRRGVIGDVGSGPGHVTAFLAAQGADVVGLDLSPAMIAEARARHPECRFEVADLHALSAASGRFAALVLFYSLIHEDDASLAQALAACRAALSPGGLMLAAVHLGEAPVRLEEWWGHPVALSFRFFAEGELDAAMARAGLSVLRSETRDPYAGVEYASRRAYVLAERPG</sequence>
<dbReference type="AlphaFoldDB" id="A0A840XVJ2"/>
<evidence type="ECO:0000313" key="6">
    <source>
        <dbReference type="Proteomes" id="UP000562254"/>
    </source>
</evidence>
<dbReference type="InterPro" id="IPR029063">
    <property type="entry name" value="SAM-dependent_MTases_sf"/>
</dbReference>
<dbReference type="InterPro" id="IPR041698">
    <property type="entry name" value="Methyltransf_25"/>
</dbReference>
<accession>A0A840XVJ2</accession>
<gene>
    <name evidence="5" type="ORF">FHS88_004083</name>
</gene>
<keyword evidence="2 5" id="KW-0808">Transferase</keyword>